<dbReference type="PROSITE" id="PS50222">
    <property type="entry name" value="EF_HAND_2"/>
    <property type="match status" value="2"/>
</dbReference>
<dbReference type="InterPro" id="IPR011992">
    <property type="entry name" value="EF-hand-dom_pair"/>
</dbReference>
<proteinExistence type="predicted"/>
<dbReference type="CDD" id="cd00051">
    <property type="entry name" value="EFh"/>
    <property type="match status" value="1"/>
</dbReference>
<dbReference type="InterPro" id="IPR018247">
    <property type="entry name" value="EF_Hand_1_Ca_BS"/>
</dbReference>
<dbReference type="Gene3D" id="1.10.238.10">
    <property type="entry name" value="EF-hand"/>
    <property type="match status" value="2"/>
</dbReference>
<feature type="domain" description="EF-hand" evidence="2">
    <location>
        <begin position="105"/>
        <end position="140"/>
    </location>
</feature>
<dbReference type="InterPro" id="IPR051262">
    <property type="entry name" value="SMP-30/CGR1_Lactonase"/>
</dbReference>
<evidence type="ECO:0000313" key="3">
    <source>
        <dbReference type="EMBL" id="CAF0970356.1"/>
    </source>
</evidence>
<dbReference type="GO" id="GO:0005509">
    <property type="term" value="F:calcium ion binding"/>
    <property type="evidence" value="ECO:0007669"/>
    <property type="project" value="InterPro"/>
</dbReference>
<dbReference type="AlphaFoldDB" id="A0A814EJQ8"/>
<dbReference type="SUPFAM" id="SSF63829">
    <property type="entry name" value="Calcium-dependent phosphotriesterase"/>
    <property type="match status" value="1"/>
</dbReference>
<dbReference type="SMART" id="SM00054">
    <property type="entry name" value="EFh"/>
    <property type="match status" value="2"/>
</dbReference>
<dbReference type="EMBL" id="CAJNOG010000119">
    <property type="protein sequence ID" value="CAF0970356.1"/>
    <property type="molecule type" value="Genomic_DNA"/>
</dbReference>
<keyword evidence="1" id="KW-0106">Calcium</keyword>
<dbReference type="PRINTS" id="PR00450">
    <property type="entry name" value="RECOVERIN"/>
</dbReference>
<organism evidence="3 4">
    <name type="scientific">Adineta steineri</name>
    <dbReference type="NCBI Taxonomy" id="433720"/>
    <lineage>
        <taxon>Eukaryota</taxon>
        <taxon>Metazoa</taxon>
        <taxon>Spiralia</taxon>
        <taxon>Gnathifera</taxon>
        <taxon>Rotifera</taxon>
        <taxon>Eurotatoria</taxon>
        <taxon>Bdelloidea</taxon>
        <taxon>Adinetida</taxon>
        <taxon>Adinetidae</taxon>
        <taxon>Adineta</taxon>
    </lineage>
</organism>
<dbReference type="Pfam" id="PF00036">
    <property type="entry name" value="EF-hand_1"/>
    <property type="match status" value="1"/>
</dbReference>
<evidence type="ECO:0000313" key="4">
    <source>
        <dbReference type="Proteomes" id="UP000663845"/>
    </source>
</evidence>
<accession>A0A814EJQ8</accession>
<dbReference type="SUPFAM" id="SSF47473">
    <property type="entry name" value="EF-hand"/>
    <property type="match status" value="1"/>
</dbReference>
<dbReference type="PANTHER" id="PTHR47572:SF4">
    <property type="entry name" value="LACTONASE DRP35"/>
    <property type="match status" value="1"/>
</dbReference>
<dbReference type="Proteomes" id="UP000663845">
    <property type="component" value="Unassembled WGS sequence"/>
</dbReference>
<gene>
    <name evidence="3" type="ORF">JYZ213_LOCUS14357</name>
</gene>
<feature type="domain" description="EF-hand" evidence="2">
    <location>
        <begin position="69"/>
        <end position="104"/>
    </location>
</feature>
<dbReference type="PROSITE" id="PS00018">
    <property type="entry name" value="EF_HAND_1"/>
    <property type="match status" value="2"/>
</dbReference>
<comment type="caution">
    <text evidence="3">The sequence shown here is derived from an EMBL/GenBank/DDBJ whole genome shotgun (WGS) entry which is preliminary data.</text>
</comment>
<dbReference type="Pfam" id="PF13833">
    <property type="entry name" value="EF-hand_8"/>
    <property type="match status" value="1"/>
</dbReference>
<dbReference type="Gene3D" id="2.40.10.500">
    <property type="match status" value="1"/>
</dbReference>
<dbReference type="InterPro" id="IPR002048">
    <property type="entry name" value="EF_hand_dom"/>
</dbReference>
<evidence type="ECO:0000259" key="2">
    <source>
        <dbReference type="PROSITE" id="PS50222"/>
    </source>
</evidence>
<dbReference type="CDD" id="cd05819">
    <property type="entry name" value="NHL"/>
    <property type="match status" value="1"/>
</dbReference>
<evidence type="ECO:0000256" key="1">
    <source>
        <dbReference type="ARBA" id="ARBA00022837"/>
    </source>
</evidence>
<dbReference type="InterPro" id="IPR011042">
    <property type="entry name" value="6-blade_b-propeller_TolB-like"/>
</dbReference>
<protein>
    <recommendedName>
        <fullName evidence="2">EF-hand domain-containing protein</fullName>
    </recommendedName>
</protein>
<sequence length="526" mass="58938">MGNRIVTKFGKSKSLTDEEIVEIQKISKLSAEEIREEHKGFLKLQPTGKMTKEQFIHMSKLLDFDCDMTDKVACEKAFATFDKNKNGTIEFDEFLLAMHFLRPNTIESNVDILFRGFDFSGDGYLDHEEVTAIFDGAVALNLVKDADPDYAEKTASEVFAILGLSDDSKINKEQLIKGISLPIVMKKKKSVSQITTITTTTTTTTAVETTEAATTTEELLFTSMSNNNYLKWSQNVSILATHGPGDDLNEGRDTQGIYIDDDNQTIYYTRYNSDRVVALKFGEKSVEIAAGGNGPGDDLNQLNNPSDVTVDKKKDLLIICDKGNERVVQWSRQNQTSPEIIISKIECNGVTIDNDGDIYVSEEETHSVKRLKQGETKVTTVAGGNGCGYNSDQLNNPAYIFVDKQYSIYVCNFKYGRVTKWIKDAKEGIIVTEKQNPDDSISWWDYPSGMAIDHFGNVYVSEINQNRIVRWSEKSEEGYVVMYGGNGQRPPDLFRGPGAISFDREGNLYVADNFLHRIVKIDVDVN</sequence>
<reference evidence="3" key="1">
    <citation type="submission" date="2021-02" db="EMBL/GenBank/DDBJ databases">
        <authorList>
            <person name="Nowell W R."/>
        </authorList>
    </citation>
    <scope>NUCLEOTIDE SEQUENCE</scope>
</reference>
<dbReference type="Gene3D" id="2.120.10.30">
    <property type="entry name" value="TolB, C-terminal domain"/>
    <property type="match status" value="2"/>
</dbReference>
<name>A0A814EJQ8_9BILA</name>
<dbReference type="PANTHER" id="PTHR47572">
    <property type="entry name" value="LIPOPROTEIN-RELATED"/>
    <property type="match status" value="1"/>
</dbReference>